<proteinExistence type="predicted"/>
<reference evidence="2 3" key="1">
    <citation type="submission" date="2024-02" db="EMBL/GenBank/DDBJ databases">
        <title>A draft genome for the cacao thread blight pathogen Marasmius crinis-equi.</title>
        <authorList>
            <person name="Cohen S.P."/>
            <person name="Baruah I.K."/>
            <person name="Amoako-Attah I."/>
            <person name="Bukari Y."/>
            <person name="Meinhardt L.W."/>
            <person name="Bailey B.A."/>
        </authorList>
    </citation>
    <scope>NUCLEOTIDE SEQUENCE [LARGE SCALE GENOMIC DNA]</scope>
    <source>
        <strain evidence="2 3">GH-76</strain>
    </source>
</reference>
<feature type="compositionally biased region" description="Polar residues" evidence="1">
    <location>
        <begin position="204"/>
        <end position="213"/>
    </location>
</feature>
<organism evidence="2 3">
    <name type="scientific">Marasmius crinis-equi</name>
    <dbReference type="NCBI Taxonomy" id="585013"/>
    <lineage>
        <taxon>Eukaryota</taxon>
        <taxon>Fungi</taxon>
        <taxon>Dikarya</taxon>
        <taxon>Basidiomycota</taxon>
        <taxon>Agaricomycotina</taxon>
        <taxon>Agaricomycetes</taxon>
        <taxon>Agaricomycetidae</taxon>
        <taxon>Agaricales</taxon>
        <taxon>Marasmiineae</taxon>
        <taxon>Marasmiaceae</taxon>
        <taxon>Marasmius</taxon>
    </lineage>
</organism>
<gene>
    <name evidence="2" type="ORF">V5O48_010506</name>
</gene>
<name>A0ABR3F886_9AGAR</name>
<keyword evidence="3" id="KW-1185">Reference proteome</keyword>
<evidence type="ECO:0000256" key="1">
    <source>
        <dbReference type="SAM" id="MobiDB-lite"/>
    </source>
</evidence>
<evidence type="ECO:0000313" key="3">
    <source>
        <dbReference type="Proteomes" id="UP001465976"/>
    </source>
</evidence>
<protein>
    <submittedName>
        <fullName evidence="2">Uncharacterized protein</fullName>
    </submittedName>
</protein>
<dbReference type="Proteomes" id="UP001465976">
    <property type="component" value="Unassembled WGS sequence"/>
</dbReference>
<feature type="region of interest" description="Disordered" evidence="1">
    <location>
        <begin position="198"/>
        <end position="224"/>
    </location>
</feature>
<sequence length="318" mass="35314">MIPNPFKHERGKTNRIVLLTAAALSPVMDANRFKDFKNYLHRRAKVYLIDTTKPHTEQDPEAWRGLVNDVATEFSEIHACENTWPVIMLYNGRAYHKELVARRSAVGKESRRGTNAKECNLGKSPTAGRPLNKKRKILYVGLDPRTFNGEATVTKSGPVAGAQRKEMEKSLSPGLTSIQTVHIPDTDSDEDVSIAEMEKANDIGPQSNTNPQPRSLRYSPLPPHLTVRKRKFNRSDRENIHVASSAVGHATGREYQRWDVHLEVGGSNGLPPPVAGLLEPFPLNYAVSAERYAIVAALLAYGAKTVFDEKDVTEALTL</sequence>
<dbReference type="EMBL" id="JBAHYK010000769">
    <property type="protein sequence ID" value="KAL0571454.1"/>
    <property type="molecule type" value="Genomic_DNA"/>
</dbReference>
<feature type="region of interest" description="Disordered" evidence="1">
    <location>
        <begin position="106"/>
        <end position="130"/>
    </location>
</feature>
<accession>A0ABR3F886</accession>
<comment type="caution">
    <text evidence="2">The sequence shown here is derived from an EMBL/GenBank/DDBJ whole genome shotgun (WGS) entry which is preliminary data.</text>
</comment>
<evidence type="ECO:0000313" key="2">
    <source>
        <dbReference type="EMBL" id="KAL0571454.1"/>
    </source>
</evidence>